<dbReference type="KEGG" id="fpq:IB65_03825"/>
<name>A0A076P0H2_FLAPS</name>
<gene>
    <name evidence="4" type="ORF">H0H26_09190</name>
</gene>
<dbReference type="KEGG" id="fpw:IA04_03830"/>
<evidence type="ECO:0000313" key="5">
    <source>
        <dbReference type="Proteomes" id="UP000596329"/>
    </source>
</evidence>
<evidence type="ECO:0000256" key="2">
    <source>
        <dbReference type="ARBA" id="ARBA00022679"/>
    </source>
</evidence>
<dbReference type="PANTHER" id="PTHR10434">
    <property type="entry name" value="1-ACYL-SN-GLYCEROL-3-PHOSPHATE ACYLTRANSFERASE"/>
    <property type="match status" value="1"/>
</dbReference>
<keyword evidence="2 4" id="KW-0808">Transferase</keyword>
<proteinExistence type="predicted"/>
<dbReference type="KEGG" id="fpv:IA03_03915"/>
<dbReference type="KEGG" id="fpk:IA06_03865"/>
<dbReference type="EMBL" id="CP059075">
    <property type="protein sequence ID" value="QRE03073.1"/>
    <property type="molecule type" value="Genomic_DNA"/>
</dbReference>
<dbReference type="PANTHER" id="PTHR10434:SF9">
    <property type="entry name" value="PHOSPHOLIPID_GLYCEROL ACYLTRANSFERASE DOMAIN-CONTAINING PROTEIN"/>
    <property type="match status" value="1"/>
</dbReference>
<sequence length="192" mass="22082">MKRTIYKLIFFKLMGWKIKGFIAPEIKKCVMITVPHTSNHDFYLGIFTRGITGLEMNFVAKKELFKFPFGTYFRWMGGEPLDRTGGLNKVDAIANIFAKREIFRLAIAPEGTRKKVTEWKTGFYYIAMKANVPIIPVVFNFGDKEVKLCEPFYPTGNIESDIKILEQNYIGVLGKIPENSFVPNSDFTHSKF</sequence>
<dbReference type="GeneID" id="66552537"/>
<evidence type="ECO:0000256" key="1">
    <source>
        <dbReference type="ARBA" id="ARBA00005189"/>
    </source>
</evidence>
<dbReference type="GO" id="GO:0003841">
    <property type="term" value="F:1-acylglycerol-3-phosphate O-acyltransferase activity"/>
    <property type="evidence" value="ECO:0007669"/>
    <property type="project" value="TreeGrafter"/>
</dbReference>
<keyword evidence="3 4" id="KW-0012">Acyltransferase</keyword>
<reference evidence="4 5" key="1">
    <citation type="submission" date="2020-07" db="EMBL/GenBank/DDBJ databases">
        <title>Genomic characterization of Flavobacterium psychrophilum strains.</title>
        <authorList>
            <person name="Castillo D."/>
            <person name="Jorgensen J."/>
            <person name="Middelboe M."/>
        </authorList>
    </citation>
    <scope>NUCLEOTIDE SEQUENCE [LARGE SCALE GENOMIC DNA]</scope>
    <source>
        <strain evidence="4 5">FPS-R7</strain>
    </source>
</reference>
<dbReference type="Pfam" id="PF01553">
    <property type="entry name" value="Acyltransferase"/>
    <property type="match status" value="1"/>
</dbReference>
<dbReference type="GO" id="GO:0006654">
    <property type="term" value="P:phosphatidic acid biosynthetic process"/>
    <property type="evidence" value="ECO:0007669"/>
    <property type="project" value="TreeGrafter"/>
</dbReference>
<evidence type="ECO:0000313" key="4">
    <source>
        <dbReference type="EMBL" id="QRE03073.1"/>
    </source>
</evidence>
<dbReference type="OMA" id="SNWDFII"/>
<dbReference type="AlphaFoldDB" id="A0A076P0H2"/>
<dbReference type="SUPFAM" id="SSF69593">
    <property type="entry name" value="Glycerol-3-phosphate (1)-acyltransferase"/>
    <property type="match status" value="1"/>
</dbReference>
<dbReference type="KEGG" id="fpc:FPSM_01536"/>
<organism evidence="4 5">
    <name type="scientific">Flavobacterium psychrophilum</name>
    <dbReference type="NCBI Taxonomy" id="96345"/>
    <lineage>
        <taxon>Bacteria</taxon>
        <taxon>Pseudomonadati</taxon>
        <taxon>Bacteroidota</taxon>
        <taxon>Flavobacteriia</taxon>
        <taxon>Flavobacteriales</taxon>
        <taxon>Flavobacteriaceae</taxon>
        <taxon>Flavobacterium</taxon>
    </lineage>
</organism>
<dbReference type="InterPro" id="IPR002123">
    <property type="entry name" value="Plipid/glycerol_acylTrfase"/>
</dbReference>
<dbReference type="RefSeq" id="WP_011962996.1">
    <property type="nucleotide sequence ID" value="NZ_CBCRUL010000013.1"/>
</dbReference>
<evidence type="ECO:0000256" key="3">
    <source>
        <dbReference type="ARBA" id="ARBA00023315"/>
    </source>
</evidence>
<protein>
    <submittedName>
        <fullName evidence="4">1-acyl-sn-glycerol-3-phosphate acyltransferase</fullName>
    </submittedName>
</protein>
<dbReference type="Proteomes" id="UP000596329">
    <property type="component" value="Chromosome"/>
</dbReference>
<comment type="pathway">
    <text evidence="1">Lipid metabolism.</text>
</comment>
<dbReference type="SMART" id="SM00563">
    <property type="entry name" value="PlsC"/>
    <property type="match status" value="1"/>
</dbReference>
<accession>A0A076P0H2</accession>